<dbReference type="PANTHER" id="PTHR43668:SF2">
    <property type="entry name" value="ALLANTOINASE"/>
    <property type="match status" value="1"/>
</dbReference>
<evidence type="ECO:0000313" key="3">
    <source>
        <dbReference type="EMBL" id="KAF3885309.1"/>
    </source>
</evidence>
<dbReference type="InterPro" id="IPR024403">
    <property type="entry name" value="DHOase_cat"/>
</dbReference>
<reference evidence="4" key="1">
    <citation type="journal article" date="2015" name="Genome Announc.">
        <title>Draft Genome Sequence of Tolypothrix boutellei Strain VB521301.</title>
        <authorList>
            <person name="Chandrababunaidu M.M."/>
            <person name="Singh D."/>
            <person name="Sen D."/>
            <person name="Bhan S."/>
            <person name="Das S."/>
            <person name="Gupta A."/>
            <person name="Adhikary S.P."/>
            <person name="Tripathy S."/>
        </authorList>
    </citation>
    <scope>NUCLEOTIDE SEQUENCE</scope>
    <source>
        <strain evidence="4">VB521301</strain>
    </source>
</reference>
<protein>
    <submittedName>
        <fullName evidence="4">Dihydroorotase</fullName>
        <ecNumber evidence="4">3.5.2.3</ecNumber>
    </submittedName>
</protein>
<dbReference type="EC" id="3.5.2.3" evidence="4"/>
<dbReference type="CDD" id="cd01317">
    <property type="entry name" value="DHOase_IIa"/>
    <property type="match status" value="1"/>
</dbReference>
<dbReference type="PANTHER" id="PTHR43668">
    <property type="entry name" value="ALLANTOINASE"/>
    <property type="match status" value="1"/>
</dbReference>
<keyword evidence="1" id="KW-0665">Pyrimidine biosynthesis</keyword>
<dbReference type="NCBIfam" id="NF005614">
    <property type="entry name" value="PRK07369.1"/>
    <property type="match status" value="1"/>
</dbReference>
<dbReference type="GO" id="GO:0005737">
    <property type="term" value="C:cytoplasm"/>
    <property type="evidence" value="ECO:0007669"/>
    <property type="project" value="TreeGrafter"/>
</dbReference>
<name>A0A0C1QZL8_9CYAN</name>
<dbReference type="GO" id="GO:0004038">
    <property type="term" value="F:allantoinase activity"/>
    <property type="evidence" value="ECO:0007669"/>
    <property type="project" value="TreeGrafter"/>
</dbReference>
<dbReference type="EMBL" id="JHEG02000058">
    <property type="protein sequence ID" value="KIE08998.1"/>
    <property type="molecule type" value="Genomic_DNA"/>
</dbReference>
<dbReference type="InterPro" id="IPR011059">
    <property type="entry name" value="Metal-dep_hydrolase_composite"/>
</dbReference>
<dbReference type="GO" id="GO:0006145">
    <property type="term" value="P:purine nucleobase catabolic process"/>
    <property type="evidence" value="ECO:0007669"/>
    <property type="project" value="TreeGrafter"/>
</dbReference>
<dbReference type="NCBIfam" id="TIGR00857">
    <property type="entry name" value="pyrC_multi"/>
    <property type="match status" value="1"/>
</dbReference>
<dbReference type="EMBL" id="JHEG04000001">
    <property type="protein sequence ID" value="KAF3885309.1"/>
    <property type="molecule type" value="Genomic_DNA"/>
</dbReference>
<dbReference type="InterPro" id="IPR050138">
    <property type="entry name" value="DHOase/Allantoinase_Hydrolase"/>
</dbReference>
<organism evidence="4">
    <name type="scientific">Tolypothrix bouteillei VB521301</name>
    <dbReference type="NCBI Taxonomy" id="1479485"/>
    <lineage>
        <taxon>Bacteria</taxon>
        <taxon>Bacillati</taxon>
        <taxon>Cyanobacteriota</taxon>
        <taxon>Cyanophyceae</taxon>
        <taxon>Nostocales</taxon>
        <taxon>Tolypothrichaceae</taxon>
        <taxon>Tolypothrix</taxon>
    </lineage>
</organism>
<dbReference type="GO" id="GO:0004151">
    <property type="term" value="F:dihydroorotase activity"/>
    <property type="evidence" value="ECO:0007669"/>
    <property type="project" value="UniProtKB-EC"/>
</dbReference>
<dbReference type="STRING" id="1479485.DA73_0231525"/>
<dbReference type="OrthoDB" id="9765462at2"/>
<dbReference type="SUPFAM" id="SSF51556">
    <property type="entry name" value="Metallo-dependent hydrolases"/>
    <property type="match status" value="1"/>
</dbReference>
<evidence type="ECO:0000259" key="2">
    <source>
        <dbReference type="Pfam" id="PF12890"/>
    </source>
</evidence>
<evidence type="ECO:0000256" key="1">
    <source>
        <dbReference type="ARBA" id="ARBA00022975"/>
    </source>
</evidence>
<dbReference type="Proteomes" id="UP000029738">
    <property type="component" value="Unassembled WGS sequence"/>
</dbReference>
<reference evidence="3" key="2">
    <citation type="submission" date="2019-11" db="EMBL/GenBank/DDBJ databases">
        <title>Improved Assembly of Tolypothrix boutellei genome.</title>
        <authorList>
            <person name="Sarangi A.N."/>
            <person name="Mukherjee M."/>
            <person name="Ghosh S."/>
            <person name="Singh D."/>
            <person name="Das A."/>
            <person name="Kant S."/>
            <person name="Prusty A."/>
            <person name="Tripathy S."/>
        </authorList>
    </citation>
    <scope>NUCLEOTIDE SEQUENCE</scope>
    <source>
        <strain evidence="3">VB521301</strain>
    </source>
</reference>
<keyword evidence="5" id="KW-1185">Reference proteome</keyword>
<dbReference type="Gene3D" id="3.20.20.140">
    <property type="entry name" value="Metal-dependent hydrolases"/>
    <property type="match status" value="1"/>
</dbReference>
<dbReference type="InterPro" id="IPR004722">
    <property type="entry name" value="DHOase"/>
</dbReference>
<accession>A0A0C1QZL8</accession>
<dbReference type="GO" id="GO:0046872">
    <property type="term" value="F:metal ion binding"/>
    <property type="evidence" value="ECO:0007669"/>
    <property type="project" value="InterPro"/>
</dbReference>
<dbReference type="Gene3D" id="2.30.40.10">
    <property type="entry name" value="Urease, subunit C, domain 1"/>
    <property type="match status" value="1"/>
</dbReference>
<gene>
    <name evidence="4" type="ORF">DA73_0231525</name>
    <name evidence="3" type="ORF">DA73_0400007435</name>
</gene>
<sequence length="437" mass="47512">MTSELLQQVRVIDPVSGIDRITDVLIKDGVIGFVADNISDLPNDTHIKNCQGLILGPGLVDLYSHSGEPGFEERESLFSLMQAASAGGFTRINILPDTSPAIDDPSVVAQLLQKSKMLEGQGDISSPISLPLVNLWGAITEKVVGKQMTELADLTAAGVVGFTDGHPWENFALVRRVLEYVQPLGKPIAFYCCNPELKGNGVVREGLDAIRLGLPFIPMSSETSAIAALLELASPIGVPVHIMRVSTARSVELIASAKARGVPVTASTTWMHLLLDTKAVKSYDPSLRLEPPLGNSQDLAALRQAVKTGDIDAIAIDHSPYTYEEKTVAFAEAPPGAIGFELAFPFLWQYLVESGEWTAVELWRALSTRPAECLQQQPSAIAPGQKVEMILYDPQANWKVEKKNLYTLSTNTPWFGQQIQGRVVRTWVSSDRRSSVD</sequence>
<dbReference type="Pfam" id="PF12890">
    <property type="entry name" value="DHOase"/>
    <property type="match status" value="1"/>
</dbReference>
<keyword evidence="4" id="KW-0378">Hydrolase</keyword>
<proteinExistence type="predicted"/>
<dbReference type="GO" id="GO:0006221">
    <property type="term" value="P:pyrimidine nucleotide biosynthetic process"/>
    <property type="evidence" value="ECO:0007669"/>
    <property type="project" value="UniProtKB-KW"/>
</dbReference>
<dbReference type="InterPro" id="IPR032466">
    <property type="entry name" value="Metal_Hydrolase"/>
</dbReference>
<evidence type="ECO:0000313" key="5">
    <source>
        <dbReference type="Proteomes" id="UP000029738"/>
    </source>
</evidence>
<feature type="domain" description="Dihydroorotase catalytic" evidence="2">
    <location>
        <begin position="54"/>
        <end position="248"/>
    </location>
</feature>
<comment type="caution">
    <text evidence="4">The sequence shown here is derived from an EMBL/GenBank/DDBJ whole genome shotgun (WGS) entry which is preliminary data.</text>
</comment>
<dbReference type="SUPFAM" id="SSF51338">
    <property type="entry name" value="Composite domain of metallo-dependent hydrolases"/>
    <property type="match status" value="1"/>
</dbReference>
<dbReference type="AlphaFoldDB" id="A0A0C1QZL8"/>
<evidence type="ECO:0000313" key="4">
    <source>
        <dbReference type="EMBL" id="KIE08998.1"/>
    </source>
</evidence>
<dbReference type="RefSeq" id="WP_038087364.1">
    <property type="nucleotide sequence ID" value="NZ_JHEG04000001.1"/>
</dbReference>